<comment type="catalytic activity">
    <reaction evidence="4 9">
        <text>sn-glycerol 3-phosphate + NAD(+) = dihydroxyacetone phosphate + NADH + H(+)</text>
        <dbReference type="Rhea" id="RHEA:11092"/>
        <dbReference type="ChEBI" id="CHEBI:15378"/>
        <dbReference type="ChEBI" id="CHEBI:57540"/>
        <dbReference type="ChEBI" id="CHEBI:57597"/>
        <dbReference type="ChEBI" id="CHEBI:57642"/>
        <dbReference type="ChEBI" id="CHEBI:57945"/>
        <dbReference type="EC" id="1.1.1.8"/>
    </reaction>
</comment>
<dbReference type="GO" id="GO:0005975">
    <property type="term" value="P:carbohydrate metabolic process"/>
    <property type="evidence" value="ECO:0007669"/>
    <property type="project" value="InterPro"/>
</dbReference>
<evidence type="ECO:0000256" key="7">
    <source>
        <dbReference type="PIRSR" id="PIRSR000114-3"/>
    </source>
</evidence>
<dbReference type="GO" id="GO:0005829">
    <property type="term" value="C:cytosol"/>
    <property type="evidence" value="ECO:0007669"/>
    <property type="project" value="TreeGrafter"/>
</dbReference>
<dbReference type="InterPro" id="IPR013328">
    <property type="entry name" value="6PGD_dom2"/>
</dbReference>
<dbReference type="InterPro" id="IPR008927">
    <property type="entry name" value="6-PGluconate_DH-like_C_sf"/>
</dbReference>
<evidence type="ECO:0000256" key="8">
    <source>
        <dbReference type="RuleBase" id="RU000437"/>
    </source>
</evidence>
<dbReference type="EC" id="1.1.1.8" evidence="9"/>
<evidence type="ECO:0000256" key="4">
    <source>
        <dbReference type="ARBA" id="ARBA00048683"/>
    </source>
</evidence>
<evidence type="ECO:0000256" key="1">
    <source>
        <dbReference type="ARBA" id="ARBA00011009"/>
    </source>
</evidence>
<dbReference type="SUPFAM" id="SSF48179">
    <property type="entry name" value="6-phosphogluconate dehydrogenase C-terminal domain-like"/>
    <property type="match status" value="1"/>
</dbReference>
<dbReference type="FunFam" id="1.10.1040.10:FF:000004">
    <property type="entry name" value="Glycerol-3-phosphate dehydrogenase [NAD(+)]"/>
    <property type="match status" value="1"/>
</dbReference>
<dbReference type="InterPro" id="IPR006168">
    <property type="entry name" value="G3P_DH_NAD-dep"/>
</dbReference>
<dbReference type="InterPro" id="IPR006109">
    <property type="entry name" value="G3P_DH_NAD-dep_C"/>
</dbReference>
<sequence length="350" mass="38701">MHGKLKVSVIGSGNWGSCIARICGDNTKNSKTFEKEIRMWVFEEKVNGRNLTEIINEQHENIKYLPNVKLPDNVVAIPDVTEAAKDADILVFVLPHQFVYKVCESLKGVIPKNCRAISLIKGLDFRDNELALFSEEIEKILNIPCAALSGANIASEVAEEKFSEATIACSNVDRDGPLFVELFTASYFDIRVIGDWRGLQVCGALKNVVAVGSGIVDGLKLGNNAKAAVIRGGLVEMRRFGKSFFGGVHTETFFESCGVADLITTCAGGRNRRVAEAFVTTGKPMDVLEKEMLNGQSLQGTLTAQEVHDFLKQRNKLDEFPFMTAVYRIIYENQPPKIIVECLRSKQSFN</sequence>
<comment type="caution">
    <text evidence="12">The sequence shown here is derived from an EMBL/GenBank/DDBJ whole genome shotgun (WGS) entry which is preliminary data.</text>
</comment>
<feature type="domain" description="Glycerol-3-phosphate dehydrogenase NAD-dependent N-terminal" evidence="10">
    <location>
        <begin position="6"/>
        <end position="172"/>
    </location>
</feature>
<dbReference type="Proteomes" id="UP000193560">
    <property type="component" value="Unassembled WGS sequence"/>
</dbReference>
<feature type="binding site" evidence="7">
    <location>
        <position position="270"/>
    </location>
    <ligand>
        <name>NAD(+)</name>
        <dbReference type="ChEBI" id="CHEBI:57540"/>
    </ligand>
</feature>
<feature type="domain" description="Glycerol-3-phosphate dehydrogenase NAD-dependent C-terminal" evidence="11">
    <location>
        <begin position="195"/>
        <end position="340"/>
    </location>
</feature>
<dbReference type="InterPro" id="IPR011128">
    <property type="entry name" value="G3P_DH_NAD-dep_N"/>
</dbReference>
<feature type="binding site" evidence="7">
    <location>
        <position position="42"/>
    </location>
    <ligand>
        <name>NAD(+)</name>
        <dbReference type="ChEBI" id="CHEBI:57540"/>
    </ligand>
</feature>
<evidence type="ECO:0000256" key="9">
    <source>
        <dbReference type="RuleBase" id="RU361243"/>
    </source>
</evidence>
<feature type="binding site" evidence="6">
    <location>
        <position position="121"/>
    </location>
    <ligand>
        <name>substrate</name>
    </ligand>
</feature>
<dbReference type="PROSITE" id="PS00957">
    <property type="entry name" value="NAD_G3PDH"/>
    <property type="match status" value="1"/>
</dbReference>
<dbReference type="GO" id="GO:0005634">
    <property type="term" value="C:nucleus"/>
    <property type="evidence" value="ECO:0007669"/>
    <property type="project" value="TreeGrafter"/>
</dbReference>
<organism evidence="12 13">
    <name type="scientific">Absidia repens</name>
    <dbReference type="NCBI Taxonomy" id="90262"/>
    <lineage>
        <taxon>Eukaryota</taxon>
        <taxon>Fungi</taxon>
        <taxon>Fungi incertae sedis</taxon>
        <taxon>Mucoromycota</taxon>
        <taxon>Mucoromycotina</taxon>
        <taxon>Mucoromycetes</taxon>
        <taxon>Mucorales</taxon>
        <taxon>Cunninghamellaceae</taxon>
        <taxon>Absidia</taxon>
    </lineage>
</organism>
<dbReference type="EMBL" id="MCGE01000001">
    <property type="protein sequence ID" value="ORZ25418.1"/>
    <property type="molecule type" value="Genomic_DNA"/>
</dbReference>
<feature type="binding site" evidence="7">
    <location>
        <position position="154"/>
    </location>
    <ligand>
        <name>NAD(+)</name>
        <dbReference type="ChEBI" id="CHEBI:57540"/>
    </ligand>
</feature>
<reference evidence="12 13" key="1">
    <citation type="submission" date="2016-07" db="EMBL/GenBank/DDBJ databases">
        <title>Pervasive Adenine N6-methylation of Active Genes in Fungi.</title>
        <authorList>
            <consortium name="DOE Joint Genome Institute"/>
            <person name="Mondo S.J."/>
            <person name="Dannebaum R.O."/>
            <person name="Kuo R.C."/>
            <person name="Labutti K."/>
            <person name="Haridas S."/>
            <person name="Kuo A."/>
            <person name="Salamov A."/>
            <person name="Ahrendt S.R."/>
            <person name="Lipzen A."/>
            <person name="Sullivan W."/>
            <person name="Andreopoulos W.B."/>
            <person name="Clum A."/>
            <person name="Lindquist E."/>
            <person name="Daum C."/>
            <person name="Ramamoorthy G.K."/>
            <person name="Gryganskyi A."/>
            <person name="Culley D."/>
            <person name="Magnuson J.K."/>
            <person name="James T.Y."/>
            <person name="O'Malley M.A."/>
            <person name="Stajich J.E."/>
            <person name="Spatafora J.W."/>
            <person name="Visel A."/>
            <person name="Grigoriev I.V."/>
        </authorList>
    </citation>
    <scope>NUCLEOTIDE SEQUENCE [LARGE SCALE GENOMIC DNA]</scope>
    <source>
        <strain evidence="12 13">NRRL 1336</strain>
    </source>
</reference>
<dbReference type="GO" id="GO:0042803">
    <property type="term" value="F:protein homodimerization activity"/>
    <property type="evidence" value="ECO:0007669"/>
    <property type="project" value="InterPro"/>
</dbReference>
<evidence type="ECO:0000313" key="13">
    <source>
        <dbReference type="Proteomes" id="UP000193560"/>
    </source>
</evidence>
<evidence type="ECO:0000313" key="12">
    <source>
        <dbReference type="EMBL" id="ORZ25418.1"/>
    </source>
</evidence>
<proteinExistence type="inferred from homology"/>
<evidence type="ECO:0000256" key="2">
    <source>
        <dbReference type="ARBA" id="ARBA00023002"/>
    </source>
</evidence>
<evidence type="ECO:0000259" key="11">
    <source>
        <dbReference type="Pfam" id="PF07479"/>
    </source>
</evidence>
<dbReference type="PRINTS" id="PR00077">
    <property type="entry name" value="GPDHDRGNASE"/>
</dbReference>
<feature type="binding site" evidence="7">
    <location>
        <begin position="11"/>
        <end position="16"/>
    </location>
    <ligand>
        <name>NAD(+)</name>
        <dbReference type="ChEBI" id="CHEBI:57540"/>
    </ligand>
</feature>
<dbReference type="GO" id="GO:0141152">
    <property type="term" value="F:glycerol-3-phosphate dehydrogenase (NAD+) activity"/>
    <property type="evidence" value="ECO:0007669"/>
    <property type="project" value="UniProtKB-UniRule"/>
</dbReference>
<evidence type="ECO:0000259" key="10">
    <source>
        <dbReference type="Pfam" id="PF01210"/>
    </source>
</evidence>
<dbReference type="PANTHER" id="PTHR11728:SF8">
    <property type="entry name" value="GLYCEROL-3-PHOSPHATE DEHYDROGENASE [NAD(+)]-RELATED"/>
    <property type="match status" value="1"/>
</dbReference>
<feature type="binding site" evidence="6">
    <location>
        <begin position="270"/>
        <end position="271"/>
    </location>
    <ligand>
        <name>substrate</name>
    </ligand>
</feature>
<dbReference type="InterPro" id="IPR017751">
    <property type="entry name" value="G3P_DH_NAD-dep_euk"/>
</dbReference>
<dbReference type="Pfam" id="PF07479">
    <property type="entry name" value="NAD_Gly3P_dh_C"/>
    <property type="match status" value="1"/>
</dbReference>
<accession>A0A1X2J0T8</accession>
<dbReference type="GO" id="GO:0046168">
    <property type="term" value="P:glycerol-3-phosphate catabolic process"/>
    <property type="evidence" value="ECO:0007669"/>
    <property type="project" value="UniProtKB-UniRule"/>
</dbReference>
<dbReference type="AlphaFoldDB" id="A0A1X2J0T8"/>
<dbReference type="OrthoDB" id="10263760at2759"/>
<dbReference type="Pfam" id="PF01210">
    <property type="entry name" value="NAD_Gly3P_dh_N"/>
    <property type="match status" value="1"/>
</dbReference>
<dbReference type="NCBIfam" id="TIGR03376">
    <property type="entry name" value="glycerol3P_DH"/>
    <property type="match status" value="1"/>
</dbReference>
<dbReference type="Gene3D" id="3.40.50.720">
    <property type="entry name" value="NAD(P)-binding Rossmann-like Domain"/>
    <property type="match status" value="1"/>
</dbReference>
<dbReference type="STRING" id="90262.A0A1X2J0T8"/>
<protein>
    <recommendedName>
        <fullName evidence="9">Glycerol-3-phosphate dehydrogenase [NAD(+)]</fullName>
        <ecNumber evidence="9">1.1.1.8</ecNumber>
    </recommendedName>
</protein>
<gene>
    <name evidence="12" type="ORF">BCR42DRAFT_445198</name>
</gene>
<evidence type="ECO:0000256" key="6">
    <source>
        <dbReference type="PIRSR" id="PIRSR000114-2"/>
    </source>
</evidence>
<keyword evidence="2 8" id="KW-0560">Oxidoreductase</keyword>
<feature type="active site" description="Proton acceptor" evidence="5">
    <location>
        <position position="206"/>
    </location>
</feature>
<dbReference type="GO" id="GO:0051287">
    <property type="term" value="F:NAD binding"/>
    <property type="evidence" value="ECO:0007669"/>
    <property type="project" value="UniProtKB-UniRule"/>
</dbReference>
<dbReference type="FunFam" id="3.40.50.720:FF:000365">
    <property type="entry name" value="Glycerol-3-phosphate dehydrogenase [NAD(+)]"/>
    <property type="match status" value="1"/>
</dbReference>
<dbReference type="Gene3D" id="1.10.1040.10">
    <property type="entry name" value="N-(1-d-carboxylethyl)-l-norvaline Dehydrogenase, domain 2"/>
    <property type="match status" value="1"/>
</dbReference>
<dbReference type="InterPro" id="IPR036291">
    <property type="entry name" value="NAD(P)-bd_dom_sf"/>
</dbReference>
<dbReference type="PANTHER" id="PTHR11728">
    <property type="entry name" value="GLYCEROL-3-PHOSPHATE DEHYDROGENASE"/>
    <property type="match status" value="1"/>
</dbReference>
<feature type="binding site" evidence="7">
    <location>
        <position position="98"/>
    </location>
    <ligand>
        <name>NAD(+)</name>
        <dbReference type="ChEBI" id="CHEBI:57540"/>
    </ligand>
</feature>
<dbReference type="SUPFAM" id="SSF51735">
    <property type="entry name" value="NAD(P)-binding Rossmann-fold domains"/>
    <property type="match status" value="1"/>
</dbReference>
<feature type="binding site" evidence="7">
    <location>
        <position position="299"/>
    </location>
    <ligand>
        <name>NAD(+)</name>
        <dbReference type="ChEBI" id="CHEBI:57540"/>
    </ligand>
</feature>
<evidence type="ECO:0000256" key="3">
    <source>
        <dbReference type="ARBA" id="ARBA00023027"/>
    </source>
</evidence>
<keyword evidence="3 7" id="KW-0520">NAD</keyword>
<dbReference type="PIRSF" id="PIRSF000114">
    <property type="entry name" value="Glycerol-3-P_dh"/>
    <property type="match status" value="1"/>
</dbReference>
<comment type="similarity">
    <text evidence="1 8">Belongs to the NAD-dependent glycerol-3-phosphate dehydrogenase family.</text>
</comment>
<keyword evidence="13" id="KW-1185">Reference proteome</keyword>
<evidence type="ECO:0000256" key="5">
    <source>
        <dbReference type="PIRSR" id="PIRSR000114-1"/>
    </source>
</evidence>
<name>A0A1X2J0T8_9FUNG</name>